<dbReference type="Proteomes" id="UP000784294">
    <property type="component" value="Unassembled WGS sequence"/>
</dbReference>
<proteinExistence type="predicted"/>
<protein>
    <submittedName>
        <fullName evidence="2">Uncharacterized protein</fullName>
    </submittedName>
</protein>
<feature type="region of interest" description="Disordered" evidence="1">
    <location>
        <begin position="1"/>
        <end position="56"/>
    </location>
</feature>
<dbReference type="EMBL" id="CAAALY010006795">
    <property type="protein sequence ID" value="VEL09621.1"/>
    <property type="molecule type" value="Genomic_DNA"/>
</dbReference>
<accession>A0A448WE80</accession>
<organism evidence="2 3">
    <name type="scientific">Protopolystoma xenopodis</name>
    <dbReference type="NCBI Taxonomy" id="117903"/>
    <lineage>
        <taxon>Eukaryota</taxon>
        <taxon>Metazoa</taxon>
        <taxon>Spiralia</taxon>
        <taxon>Lophotrochozoa</taxon>
        <taxon>Platyhelminthes</taxon>
        <taxon>Monogenea</taxon>
        <taxon>Polyopisthocotylea</taxon>
        <taxon>Polystomatidea</taxon>
        <taxon>Polystomatidae</taxon>
        <taxon>Protopolystoma</taxon>
    </lineage>
</organism>
<reference evidence="2" key="1">
    <citation type="submission" date="2018-11" db="EMBL/GenBank/DDBJ databases">
        <authorList>
            <consortium name="Pathogen Informatics"/>
        </authorList>
    </citation>
    <scope>NUCLEOTIDE SEQUENCE</scope>
</reference>
<evidence type="ECO:0000313" key="3">
    <source>
        <dbReference type="Proteomes" id="UP000784294"/>
    </source>
</evidence>
<comment type="caution">
    <text evidence="2">The sequence shown here is derived from an EMBL/GenBank/DDBJ whole genome shotgun (WGS) entry which is preliminary data.</text>
</comment>
<evidence type="ECO:0000313" key="2">
    <source>
        <dbReference type="EMBL" id="VEL09621.1"/>
    </source>
</evidence>
<keyword evidence="3" id="KW-1185">Reference proteome</keyword>
<dbReference type="AlphaFoldDB" id="A0A448WE80"/>
<sequence length="56" mass="6214">MDSEVDSTGRRRRIPLASKANRQLVKRNPPSSSGGIDLRIHLPDTFTPNASKLNNQ</sequence>
<evidence type="ECO:0000256" key="1">
    <source>
        <dbReference type="SAM" id="MobiDB-lite"/>
    </source>
</evidence>
<name>A0A448WE80_9PLAT</name>
<gene>
    <name evidence="2" type="ORF">PXEA_LOCUS3061</name>
</gene>
<feature type="compositionally biased region" description="Polar residues" evidence="1">
    <location>
        <begin position="46"/>
        <end position="56"/>
    </location>
</feature>